<dbReference type="PANTHER" id="PTHR36842:SF1">
    <property type="entry name" value="PROTEIN TOLB"/>
    <property type="match status" value="1"/>
</dbReference>
<dbReference type="EMBL" id="LITT01000062">
    <property type="protein sequence ID" value="OAA83274.1"/>
    <property type="molecule type" value="Genomic_DNA"/>
</dbReference>
<evidence type="ECO:0008006" key="4">
    <source>
        <dbReference type="Google" id="ProtNLM"/>
    </source>
</evidence>
<sequence>MKNFRMIIFFVFMSFTFLILSSCTPRDVNKGKSGANIHYSNVIAVEAKETDTKIFNVGNYKLSQNLTNSNINNIEEMLYDTKKTIFIYLNKEKYSNKNKIDIVAKDSVDEVKNFYNARNIKMNSTGDKIAFRIFKSSSVYSAEGMKVYDIKNKKYLDIKSKVLVSGDLYEWLDDHRIIYYGSIEGKANSNRLYIYDFNTDREQIYLNDTKGYCIHFIPLGNDILFLSRNYNKLYLYFYNNESKQFTLLSDGFTEIYSSVSDKKRKSVFFIGNQNDNNTALYEFKEESGKVNRITYDFPETFGISSGIAEDESGNVYFTGIGKGGQQDNVDVFMYNADEKSINVISDHAGKYRIYKNNEM</sequence>
<dbReference type="AlphaFoldDB" id="A0A170NC36"/>
<evidence type="ECO:0000313" key="2">
    <source>
        <dbReference type="EMBL" id="OAA83274.1"/>
    </source>
</evidence>
<gene>
    <name evidence="2" type="ORF">WY13_03602</name>
</gene>
<organism evidence="2 3">
    <name type="scientific">Clostridium ljungdahlii</name>
    <dbReference type="NCBI Taxonomy" id="1538"/>
    <lineage>
        <taxon>Bacteria</taxon>
        <taxon>Bacillati</taxon>
        <taxon>Bacillota</taxon>
        <taxon>Clostridia</taxon>
        <taxon>Eubacteriales</taxon>
        <taxon>Clostridiaceae</taxon>
        <taxon>Clostridium</taxon>
    </lineage>
</organism>
<accession>A0A170NC36</accession>
<proteinExistence type="predicted"/>
<dbReference type="Proteomes" id="UP000077407">
    <property type="component" value="Unassembled WGS sequence"/>
</dbReference>
<reference evidence="2 3" key="1">
    <citation type="journal article" date="2015" name="Biotechnol. Bioeng.">
        <title>Genome sequence and phenotypic characterization of Caulobacter segnis.</title>
        <authorList>
            <person name="Patel S."/>
            <person name="Fletcher B."/>
            <person name="Scott D.C."/>
            <person name="Ely B."/>
        </authorList>
    </citation>
    <scope>NUCLEOTIDE SEQUENCE [LARGE SCALE GENOMIC DNA]</scope>
    <source>
        <strain evidence="2 3">ERI-2</strain>
    </source>
</reference>
<feature type="chain" id="PRO_5039485159" description="Lipoprotein" evidence="1">
    <location>
        <begin position="22"/>
        <end position="359"/>
    </location>
</feature>
<protein>
    <recommendedName>
        <fullName evidence="4">Lipoprotein</fullName>
    </recommendedName>
</protein>
<evidence type="ECO:0000256" key="1">
    <source>
        <dbReference type="SAM" id="SignalP"/>
    </source>
</evidence>
<comment type="caution">
    <text evidence="2">The sequence shown here is derived from an EMBL/GenBank/DDBJ whole genome shotgun (WGS) entry which is preliminary data.</text>
</comment>
<dbReference type="PROSITE" id="PS51257">
    <property type="entry name" value="PROKAR_LIPOPROTEIN"/>
    <property type="match status" value="1"/>
</dbReference>
<keyword evidence="1" id="KW-0732">Signal</keyword>
<dbReference type="PANTHER" id="PTHR36842">
    <property type="entry name" value="PROTEIN TOLB HOMOLOG"/>
    <property type="match status" value="1"/>
</dbReference>
<dbReference type="PATRIC" id="fig|1538.10.peg.3679"/>
<name>A0A170NC36_9CLOT</name>
<dbReference type="SUPFAM" id="SSF69304">
    <property type="entry name" value="Tricorn protease N-terminal domain"/>
    <property type="match status" value="1"/>
</dbReference>
<dbReference type="OrthoDB" id="1889062at2"/>
<evidence type="ECO:0000313" key="3">
    <source>
        <dbReference type="Proteomes" id="UP000077407"/>
    </source>
</evidence>
<feature type="signal peptide" evidence="1">
    <location>
        <begin position="1"/>
        <end position="21"/>
    </location>
</feature>